<evidence type="ECO:0000256" key="4">
    <source>
        <dbReference type="ARBA" id="ARBA00023002"/>
    </source>
</evidence>
<proteinExistence type="inferred from homology"/>
<dbReference type="SUPFAM" id="SSF54719">
    <property type="entry name" value="Fe,Mn superoxide dismutase (SOD), C-terminal domain"/>
    <property type="match status" value="1"/>
</dbReference>
<dbReference type="GO" id="GO:0004784">
    <property type="term" value="F:superoxide dismutase activity"/>
    <property type="evidence" value="ECO:0007669"/>
    <property type="project" value="UniProtKB-EC"/>
</dbReference>
<dbReference type="InterPro" id="IPR019832">
    <property type="entry name" value="Mn/Fe_SOD_C"/>
</dbReference>
<dbReference type="PANTHER" id="PTHR43595">
    <property type="entry name" value="37S RIBOSOMAL PROTEIN S26, MITOCHONDRIAL"/>
    <property type="match status" value="1"/>
</dbReference>
<evidence type="ECO:0000259" key="8">
    <source>
        <dbReference type="Pfam" id="PF02777"/>
    </source>
</evidence>
<comment type="function">
    <text evidence="6">Destroys radicals which are normally produced within the cells and which are toxic to biological systems.</text>
</comment>
<evidence type="ECO:0000256" key="3">
    <source>
        <dbReference type="ARBA" id="ARBA00022723"/>
    </source>
</evidence>
<organism evidence="9 10">
    <name type="scientific">Acetanaerobacterium elongatum</name>
    <dbReference type="NCBI Taxonomy" id="258515"/>
    <lineage>
        <taxon>Bacteria</taxon>
        <taxon>Bacillati</taxon>
        <taxon>Bacillota</taxon>
        <taxon>Clostridia</taxon>
        <taxon>Eubacteriales</taxon>
        <taxon>Oscillospiraceae</taxon>
        <taxon>Acetanaerobacterium</taxon>
    </lineage>
</organism>
<dbReference type="Pfam" id="PF00081">
    <property type="entry name" value="Sod_Fe_N"/>
    <property type="match status" value="1"/>
</dbReference>
<dbReference type="STRING" id="258515.SAMN05192585_10587"/>
<evidence type="ECO:0000256" key="6">
    <source>
        <dbReference type="RuleBase" id="RU000414"/>
    </source>
</evidence>
<evidence type="ECO:0000256" key="1">
    <source>
        <dbReference type="ARBA" id="ARBA00008714"/>
    </source>
</evidence>
<dbReference type="PIRSF" id="PIRSF000349">
    <property type="entry name" value="SODismutase"/>
    <property type="match status" value="1"/>
</dbReference>
<dbReference type="RefSeq" id="WP_092638296.1">
    <property type="nucleotide sequence ID" value="NZ_FNID01000005.1"/>
</dbReference>
<dbReference type="GO" id="GO:0046872">
    <property type="term" value="F:metal ion binding"/>
    <property type="evidence" value="ECO:0007669"/>
    <property type="project" value="UniProtKB-KW"/>
</dbReference>
<dbReference type="InterPro" id="IPR019831">
    <property type="entry name" value="Mn/Fe_SOD_N"/>
</dbReference>
<keyword evidence="3 5" id="KW-0479">Metal-binding</keyword>
<gene>
    <name evidence="9" type="ORF">SAMN05192585_10587</name>
</gene>
<dbReference type="InterPro" id="IPR019833">
    <property type="entry name" value="Mn/Fe_SOD_BS"/>
</dbReference>
<dbReference type="EC" id="1.15.1.1" evidence="2 6"/>
<dbReference type="SUPFAM" id="SSF46609">
    <property type="entry name" value="Fe,Mn superoxide dismutase (SOD), N-terminal domain"/>
    <property type="match status" value="1"/>
</dbReference>
<dbReference type="GO" id="GO:0005737">
    <property type="term" value="C:cytoplasm"/>
    <property type="evidence" value="ECO:0007669"/>
    <property type="project" value="TreeGrafter"/>
</dbReference>
<reference evidence="9 10" key="1">
    <citation type="submission" date="2016-10" db="EMBL/GenBank/DDBJ databases">
        <authorList>
            <person name="de Groot N.N."/>
        </authorList>
    </citation>
    <scope>NUCLEOTIDE SEQUENCE [LARGE SCALE GENOMIC DNA]</scope>
    <source>
        <strain evidence="9 10">CGMCC 1.5012</strain>
    </source>
</reference>
<dbReference type="OrthoDB" id="9803125at2"/>
<keyword evidence="10" id="KW-1185">Reference proteome</keyword>
<dbReference type="PRINTS" id="PR01703">
    <property type="entry name" value="MNSODISMTASE"/>
</dbReference>
<protein>
    <recommendedName>
        <fullName evidence="2 6">Superoxide dismutase</fullName>
        <ecNumber evidence="2 6">1.15.1.1</ecNumber>
    </recommendedName>
</protein>
<evidence type="ECO:0000256" key="5">
    <source>
        <dbReference type="PIRSR" id="PIRSR000349-1"/>
    </source>
</evidence>
<feature type="binding site" evidence="5">
    <location>
        <position position="86"/>
    </location>
    <ligand>
        <name>Mn(2+)</name>
        <dbReference type="ChEBI" id="CHEBI:29035"/>
    </ligand>
</feature>
<keyword evidence="4 6" id="KW-0560">Oxidoreductase</keyword>
<evidence type="ECO:0000313" key="9">
    <source>
        <dbReference type="EMBL" id="SDM81297.1"/>
    </source>
</evidence>
<dbReference type="InterPro" id="IPR036324">
    <property type="entry name" value="Mn/Fe_SOD_N_sf"/>
</dbReference>
<dbReference type="PROSITE" id="PS00088">
    <property type="entry name" value="SOD_MN"/>
    <property type="match status" value="1"/>
</dbReference>
<comment type="similarity">
    <text evidence="1 6">Belongs to the iron/manganese superoxide dismutase family.</text>
</comment>
<evidence type="ECO:0000313" key="10">
    <source>
        <dbReference type="Proteomes" id="UP000199182"/>
    </source>
</evidence>
<sequence length="211" mass="24216">MNNHYPFELVPLPYAYDALEPYIDAETMALHHDKHLRTYVDNLNTVLSGCPPLQDMTLEELVACSDRLPDQIREKVKNNAGGVYNHNLYFSLMSPASKLPQSGNLYDAIIRCFGSFDEFKKRLLATALARFGSGYAWLATFANGRLTVVSTANQDVVTAAGLCPILLVDVWEHAYYLRYQNRRAEYLENWFQVINWPAAQLNYYNCFCRRL</sequence>
<dbReference type="Pfam" id="PF02777">
    <property type="entry name" value="Sod_Fe_C"/>
    <property type="match status" value="1"/>
</dbReference>
<dbReference type="InterPro" id="IPR036314">
    <property type="entry name" value="SOD_C_sf"/>
</dbReference>
<name>A0A1G9WAI1_9FIRM</name>
<evidence type="ECO:0000256" key="2">
    <source>
        <dbReference type="ARBA" id="ARBA00012682"/>
    </source>
</evidence>
<dbReference type="Proteomes" id="UP000199182">
    <property type="component" value="Unassembled WGS sequence"/>
</dbReference>
<comment type="catalytic activity">
    <reaction evidence="6">
        <text>2 superoxide + 2 H(+) = H2O2 + O2</text>
        <dbReference type="Rhea" id="RHEA:20696"/>
        <dbReference type="ChEBI" id="CHEBI:15378"/>
        <dbReference type="ChEBI" id="CHEBI:15379"/>
        <dbReference type="ChEBI" id="CHEBI:16240"/>
        <dbReference type="ChEBI" id="CHEBI:18421"/>
        <dbReference type="EC" id="1.15.1.1"/>
    </reaction>
</comment>
<feature type="domain" description="Manganese/iron superoxide dismutase C-terminal" evidence="8">
    <location>
        <begin position="102"/>
        <end position="200"/>
    </location>
</feature>
<dbReference type="InterPro" id="IPR001189">
    <property type="entry name" value="Mn/Fe_SOD"/>
</dbReference>
<dbReference type="Gene3D" id="1.10.287.990">
    <property type="entry name" value="Fe,Mn superoxide dismutase (SOD) domain"/>
    <property type="match status" value="1"/>
</dbReference>
<dbReference type="EMBL" id="FNID01000005">
    <property type="protein sequence ID" value="SDM81297.1"/>
    <property type="molecule type" value="Genomic_DNA"/>
</dbReference>
<feature type="binding site" evidence="5">
    <location>
        <position position="169"/>
    </location>
    <ligand>
        <name>Mn(2+)</name>
        <dbReference type="ChEBI" id="CHEBI:29035"/>
    </ligand>
</feature>
<evidence type="ECO:0000259" key="7">
    <source>
        <dbReference type="Pfam" id="PF00081"/>
    </source>
</evidence>
<feature type="binding site" evidence="5">
    <location>
        <position position="31"/>
    </location>
    <ligand>
        <name>Mn(2+)</name>
        <dbReference type="ChEBI" id="CHEBI:29035"/>
    </ligand>
</feature>
<feature type="binding site" evidence="5">
    <location>
        <position position="173"/>
    </location>
    <ligand>
        <name>Mn(2+)</name>
        <dbReference type="ChEBI" id="CHEBI:29035"/>
    </ligand>
</feature>
<dbReference type="AlphaFoldDB" id="A0A1G9WAI1"/>
<feature type="domain" description="Manganese/iron superoxide dismutase N-terminal" evidence="7">
    <location>
        <begin position="7"/>
        <end position="94"/>
    </location>
</feature>
<dbReference type="Gene3D" id="3.55.40.20">
    <property type="entry name" value="Iron/manganese superoxide dismutase, C-terminal domain"/>
    <property type="match status" value="1"/>
</dbReference>
<dbReference type="PANTHER" id="PTHR43595:SF2">
    <property type="entry name" value="SMALL RIBOSOMAL SUBUNIT PROTEIN MS42"/>
    <property type="match status" value="1"/>
</dbReference>
<accession>A0A1G9WAI1</accession>